<dbReference type="SMART" id="SM00448">
    <property type="entry name" value="REC"/>
    <property type="match status" value="1"/>
</dbReference>
<evidence type="ECO:0000259" key="21">
    <source>
        <dbReference type="PROSITE" id="PS50113"/>
    </source>
</evidence>
<dbReference type="InterPro" id="IPR011006">
    <property type="entry name" value="CheY-like_superfamily"/>
</dbReference>
<evidence type="ECO:0000256" key="2">
    <source>
        <dbReference type="ARBA" id="ARBA00004429"/>
    </source>
</evidence>
<comment type="subcellular location">
    <subcellularLocation>
        <location evidence="2">Cell inner membrane</location>
        <topology evidence="2">Multi-pass membrane protein</topology>
    </subcellularLocation>
</comment>
<dbReference type="NCBIfam" id="TIGR00229">
    <property type="entry name" value="sensory_box"/>
    <property type="match status" value="3"/>
</dbReference>
<dbReference type="Pfam" id="PF02518">
    <property type="entry name" value="HATPase_c"/>
    <property type="match status" value="1"/>
</dbReference>
<dbReference type="SMART" id="SM01079">
    <property type="entry name" value="CHASE"/>
    <property type="match status" value="1"/>
</dbReference>
<dbReference type="RefSeq" id="WP_340355332.1">
    <property type="nucleotide sequence ID" value="NZ_JBBKZU010000001.1"/>
</dbReference>
<dbReference type="CDD" id="cd00082">
    <property type="entry name" value="HisKA"/>
    <property type="match status" value="1"/>
</dbReference>
<dbReference type="InterPro" id="IPR035965">
    <property type="entry name" value="PAS-like_dom_sf"/>
</dbReference>
<evidence type="ECO:0000259" key="23">
    <source>
        <dbReference type="PROSITE" id="PS50894"/>
    </source>
</evidence>
<evidence type="ECO:0000256" key="6">
    <source>
        <dbReference type="ARBA" id="ARBA00022553"/>
    </source>
</evidence>
<dbReference type="CDD" id="cd00130">
    <property type="entry name" value="PAS"/>
    <property type="match status" value="3"/>
</dbReference>
<dbReference type="SUPFAM" id="SSF55785">
    <property type="entry name" value="PYP-like sensor domain (PAS domain)"/>
    <property type="match status" value="3"/>
</dbReference>
<feature type="domain" description="Histidine kinase" evidence="18">
    <location>
        <begin position="787"/>
        <end position="1008"/>
    </location>
</feature>
<dbReference type="InterPro" id="IPR008207">
    <property type="entry name" value="Sig_transdc_His_kin_Hpt_dom"/>
</dbReference>
<organism evidence="24 25">
    <name type="scientific">Variovorax ureilyticus</name>
    <dbReference type="NCBI Taxonomy" id="1836198"/>
    <lineage>
        <taxon>Bacteria</taxon>
        <taxon>Pseudomonadati</taxon>
        <taxon>Pseudomonadota</taxon>
        <taxon>Betaproteobacteria</taxon>
        <taxon>Burkholderiales</taxon>
        <taxon>Comamonadaceae</taxon>
        <taxon>Variovorax</taxon>
    </lineage>
</organism>
<evidence type="ECO:0000256" key="16">
    <source>
        <dbReference type="SAM" id="Coils"/>
    </source>
</evidence>
<keyword evidence="25" id="KW-1185">Reference proteome</keyword>
<dbReference type="PROSITE" id="PS50839">
    <property type="entry name" value="CHASE"/>
    <property type="match status" value="1"/>
</dbReference>
<evidence type="ECO:0000256" key="1">
    <source>
        <dbReference type="ARBA" id="ARBA00000085"/>
    </source>
</evidence>
<dbReference type="PROSITE" id="PS50113">
    <property type="entry name" value="PAC"/>
    <property type="match status" value="3"/>
</dbReference>
<dbReference type="InterPro" id="IPR004358">
    <property type="entry name" value="Sig_transdc_His_kin-like_C"/>
</dbReference>
<proteinExistence type="predicted"/>
<feature type="domain" description="PAC" evidence="21">
    <location>
        <begin position="426"/>
        <end position="478"/>
    </location>
</feature>
<dbReference type="InterPro" id="IPR000014">
    <property type="entry name" value="PAS"/>
</dbReference>
<evidence type="ECO:0000256" key="10">
    <source>
        <dbReference type="ARBA" id="ARBA00022840"/>
    </source>
</evidence>
<feature type="domain" description="PAC" evidence="21">
    <location>
        <begin position="585"/>
        <end position="637"/>
    </location>
</feature>
<feature type="domain" description="PAS" evidence="20">
    <location>
        <begin position="352"/>
        <end position="423"/>
    </location>
</feature>
<feature type="transmembrane region" description="Helical" evidence="17">
    <location>
        <begin position="319"/>
        <end position="338"/>
    </location>
</feature>
<dbReference type="SMART" id="SM00091">
    <property type="entry name" value="PAS"/>
    <property type="match status" value="3"/>
</dbReference>
<dbReference type="PRINTS" id="PR00344">
    <property type="entry name" value="BCTRLSENSOR"/>
</dbReference>
<evidence type="ECO:0000256" key="17">
    <source>
        <dbReference type="SAM" id="Phobius"/>
    </source>
</evidence>
<dbReference type="Gene3D" id="3.30.450.350">
    <property type="entry name" value="CHASE domain"/>
    <property type="match status" value="1"/>
</dbReference>
<dbReference type="PANTHER" id="PTHR43047:SF64">
    <property type="entry name" value="HISTIDINE KINASE CONTAINING CHEY-HOMOLOGOUS RECEIVER DOMAIN AND PAS DOMAIN-RELATED"/>
    <property type="match status" value="1"/>
</dbReference>
<dbReference type="InterPro" id="IPR036641">
    <property type="entry name" value="HPT_dom_sf"/>
</dbReference>
<protein>
    <recommendedName>
        <fullName evidence="3">histidine kinase</fullName>
        <ecNumber evidence="3">2.7.13.3</ecNumber>
    </recommendedName>
</protein>
<dbReference type="Gene3D" id="3.40.50.2300">
    <property type="match status" value="1"/>
</dbReference>
<evidence type="ECO:0000256" key="13">
    <source>
        <dbReference type="ARBA" id="ARBA00023136"/>
    </source>
</evidence>
<dbReference type="SUPFAM" id="SSF52172">
    <property type="entry name" value="CheY-like"/>
    <property type="match status" value="1"/>
</dbReference>
<gene>
    <name evidence="24" type="ORF">WKW77_03055</name>
</gene>
<keyword evidence="11 17" id="KW-1133">Transmembrane helix</keyword>
<dbReference type="CDD" id="cd17546">
    <property type="entry name" value="REC_hyHK_CKI1_RcsC-like"/>
    <property type="match status" value="1"/>
</dbReference>
<dbReference type="Pfam" id="PF08448">
    <property type="entry name" value="PAS_4"/>
    <property type="match status" value="1"/>
</dbReference>
<keyword evidence="7" id="KW-0808">Transferase</keyword>
<feature type="modified residue" description="4-aspartylphosphate" evidence="15">
    <location>
        <position position="1082"/>
    </location>
</feature>
<evidence type="ECO:0000259" key="20">
    <source>
        <dbReference type="PROSITE" id="PS50112"/>
    </source>
</evidence>
<evidence type="ECO:0000256" key="9">
    <source>
        <dbReference type="ARBA" id="ARBA00022777"/>
    </source>
</evidence>
<dbReference type="SMART" id="SM00387">
    <property type="entry name" value="HATPase_c"/>
    <property type="match status" value="1"/>
</dbReference>
<name>A0ABU8V8P8_9BURK</name>
<dbReference type="InterPro" id="IPR036097">
    <property type="entry name" value="HisK_dim/P_sf"/>
</dbReference>
<dbReference type="InterPro" id="IPR042240">
    <property type="entry name" value="CHASE_sf"/>
</dbReference>
<sequence>MGIRESARSLVWLIVGLCGAVGAALLQLQSNESLAQERFDALAHRAVEQLAARMNTYETGLRSTRGAVIAAGGESGITRLRFAQFMASRDLEREFPGSGGFGYIRRVPAGQEAAFTAAARLDGKPDFHVHQLGPNDGERFVVQYFEPGDSTSPAIGLDIASEPKRRAAAERAMRNGQATITAPITLVQSESENVRLRSVLMLLPIYRAEAQLGRLQQRQRRSSAAHGTPDDVFGWAYTPLRIDEVLKGFDFQDGEFAMSLVDVTSGGRPERFFTSPRQLGAQDTELQATLPLSLYGRTWQVDIKAQPRFITQLNLRSPWAIFAIGVVFALLLALLSFVEQIVQRRKAREGEQRSRLAAIVTSSNDAVIGCRLDGRITDWNAAAAKIFGYSAEEVQGQSLQSLLLPPDYVQEEVTLLRHIADGKSVAAFETFRRHRDGSPVAVSVAAAPIRAADGRVIGVAETMRDITHENATKARILELNATLEQQVQARTAELAALSQRERAILDGAASAIIATDVRGVVTLFNPAAEALLGYSAAEVVDRMEMNSFHDAFEVHGRAMALTTEMGRPLGPGEVFAPAPGTGRAQAREWTYVRKDGSRVPVHLNVSPLRDAGGIVVGFIAIAADLSERKVAEQRLRSNERFMRIVTDNIPGVVAYWTPYLTCTFANNAHERWLGRKSTEMAGITMEELLGPVRLAENRPFIRAVLAGEDQRVMRTREMADGSVVHYWLHFIPDRDDAGVVQGFITVAVDVTDMREAQAQLERLNETLNERSAQAESASRAKSEFLANMSHEIRSPLNTVLGLAYLLRQTELDERQRELLKRIQTASTALLGVINDILDISKIEAGEMVIDETEFGVRELLEGVIEMAAVAVGSKDIALRLDADEDLPDRLRGDVTRIRQILVNLLSNAVKFTARGSVRLTVHVLARDEHRVRLRLAVADTGIGIEPALLDRLFAPFMQADSSTTRRFGGTGLGLSIVRQLAELMGGEIGVSSTPGVGSEFWVVLPLGVAGDDDAFPTPDDAHPLRRLEDVRVLVVDDSPINLEVCRHILESEGARVGLASDGVQAIEQLRDAPDAFDAVLMDVHMPVLDGNEATRRIRGELGLRDLPVIGLTASALISERDRALEAGMTDFISKPFEVEALIRTVRRCVERVRGVQSLEPAETARPTVQPPPDWPRIEGIDAADAFARLVGDRALLLSVLRGLLGEYADLAANAPAVDEGSMDGPLRGRLHKLQGSAGVIGARDVRQAALDAEVALKAGDRSAAGRALHELSAALRTLEESARPLLDVVPDALEAGELPTLDSEGLALLVEALDRQDLAATPWFEELGPALRAALGDERFAQLDGAMRSLQFRRAAAMLRDTLPLIDAEAAARTR</sequence>
<keyword evidence="10" id="KW-0547">Nucleotide-binding</keyword>
<dbReference type="PANTHER" id="PTHR43047">
    <property type="entry name" value="TWO-COMPONENT HISTIDINE PROTEIN KINASE"/>
    <property type="match status" value="1"/>
</dbReference>
<dbReference type="InterPro" id="IPR000700">
    <property type="entry name" value="PAS-assoc_C"/>
</dbReference>
<feature type="modified residue" description="Phosphohistidine" evidence="14">
    <location>
        <position position="1231"/>
    </location>
</feature>
<dbReference type="SUPFAM" id="SSF55874">
    <property type="entry name" value="ATPase domain of HSP90 chaperone/DNA topoisomerase II/histidine kinase"/>
    <property type="match status" value="1"/>
</dbReference>
<dbReference type="InterPro" id="IPR001610">
    <property type="entry name" value="PAC"/>
</dbReference>
<feature type="domain" description="HPt" evidence="23">
    <location>
        <begin position="1188"/>
        <end position="1292"/>
    </location>
</feature>
<dbReference type="InterPro" id="IPR013656">
    <property type="entry name" value="PAS_4"/>
</dbReference>
<dbReference type="Gene3D" id="3.30.450.20">
    <property type="entry name" value="PAS domain"/>
    <property type="match status" value="3"/>
</dbReference>
<dbReference type="InterPro" id="IPR003661">
    <property type="entry name" value="HisK_dim/P_dom"/>
</dbReference>
<dbReference type="Pfam" id="PF00989">
    <property type="entry name" value="PAS"/>
    <property type="match status" value="2"/>
</dbReference>
<reference evidence="24 25" key="1">
    <citation type="submission" date="2024-03" db="EMBL/GenBank/DDBJ databases">
        <title>Novel species of the genus Variovorax.</title>
        <authorList>
            <person name="Liu Q."/>
            <person name="Xin Y.-H."/>
        </authorList>
    </citation>
    <scope>NUCLEOTIDE SEQUENCE [LARGE SCALE GENOMIC DNA]</scope>
    <source>
        <strain evidence="24 25">KACC 18899</strain>
    </source>
</reference>
<keyword evidence="12" id="KW-0902">Two-component regulatory system</keyword>
<evidence type="ECO:0000256" key="12">
    <source>
        <dbReference type="ARBA" id="ARBA00023012"/>
    </source>
</evidence>
<evidence type="ECO:0000259" key="18">
    <source>
        <dbReference type="PROSITE" id="PS50109"/>
    </source>
</evidence>
<dbReference type="Gene3D" id="1.10.287.130">
    <property type="match status" value="1"/>
</dbReference>
<keyword evidence="5" id="KW-0997">Cell inner membrane</keyword>
<dbReference type="EMBL" id="JBBKZU010000001">
    <property type="protein sequence ID" value="MEJ8810027.1"/>
    <property type="molecule type" value="Genomic_DNA"/>
</dbReference>
<comment type="catalytic activity">
    <reaction evidence="1">
        <text>ATP + protein L-histidine = ADP + protein N-phospho-L-histidine.</text>
        <dbReference type="EC" id="2.7.13.3"/>
    </reaction>
</comment>
<feature type="domain" description="Response regulatory" evidence="19">
    <location>
        <begin position="1031"/>
        <end position="1149"/>
    </location>
</feature>
<evidence type="ECO:0000256" key="4">
    <source>
        <dbReference type="ARBA" id="ARBA00022475"/>
    </source>
</evidence>
<dbReference type="Gene3D" id="1.20.120.160">
    <property type="entry name" value="HPT domain"/>
    <property type="match status" value="1"/>
</dbReference>
<dbReference type="SMART" id="SM00388">
    <property type="entry name" value="HisKA"/>
    <property type="match status" value="1"/>
</dbReference>
<evidence type="ECO:0000256" key="14">
    <source>
        <dbReference type="PROSITE-ProRule" id="PRU00110"/>
    </source>
</evidence>
<feature type="coiled-coil region" evidence="16">
    <location>
        <begin position="750"/>
        <end position="780"/>
    </location>
</feature>
<dbReference type="Pfam" id="PF03924">
    <property type="entry name" value="CHASE"/>
    <property type="match status" value="1"/>
</dbReference>
<evidence type="ECO:0000256" key="7">
    <source>
        <dbReference type="ARBA" id="ARBA00022679"/>
    </source>
</evidence>
<dbReference type="InterPro" id="IPR005467">
    <property type="entry name" value="His_kinase_dom"/>
</dbReference>
<keyword evidence="10" id="KW-0067">ATP-binding</keyword>
<dbReference type="InterPro" id="IPR001789">
    <property type="entry name" value="Sig_transdc_resp-reg_receiver"/>
</dbReference>
<dbReference type="InterPro" id="IPR013767">
    <property type="entry name" value="PAS_fold"/>
</dbReference>
<evidence type="ECO:0000256" key="8">
    <source>
        <dbReference type="ARBA" id="ARBA00022692"/>
    </source>
</evidence>
<comment type="caution">
    <text evidence="24">The sequence shown here is derived from an EMBL/GenBank/DDBJ whole genome shotgun (WGS) entry which is preliminary data.</text>
</comment>
<evidence type="ECO:0000256" key="11">
    <source>
        <dbReference type="ARBA" id="ARBA00022989"/>
    </source>
</evidence>
<evidence type="ECO:0000313" key="24">
    <source>
        <dbReference type="EMBL" id="MEJ8810027.1"/>
    </source>
</evidence>
<dbReference type="SMART" id="SM00086">
    <property type="entry name" value="PAC"/>
    <property type="match status" value="3"/>
</dbReference>
<feature type="domain" description="CHASE" evidence="22">
    <location>
        <begin position="73"/>
        <end position="246"/>
    </location>
</feature>
<dbReference type="CDD" id="cd16922">
    <property type="entry name" value="HATPase_EvgS-ArcB-TorS-like"/>
    <property type="match status" value="1"/>
</dbReference>
<evidence type="ECO:0000259" key="19">
    <source>
        <dbReference type="PROSITE" id="PS50110"/>
    </source>
</evidence>
<dbReference type="PROSITE" id="PS50110">
    <property type="entry name" value="RESPONSE_REGULATORY"/>
    <property type="match status" value="1"/>
</dbReference>
<dbReference type="Gene3D" id="3.30.565.10">
    <property type="entry name" value="Histidine kinase-like ATPase, C-terminal domain"/>
    <property type="match status" value="1"/>
</dbReference>
<keyword evidence="13 17" id="KW-0472">Membrane</keyword>
<dbReference type="Pfam" id="PF00072">
    <property type="entry name" value="Response_reg"/>
    <property type="match status" value="1"/>
</dbReference>
<feature type="domain" description="PAS" evidence="20">
    <location>
        <begin position="497"/>
        <end position="542"/>
    </location>
</feature>
<accession>A0ABU8V8P8</accession>
<dbReference type="PROSITE" id="PS50894">
    <property type="entry name" value="HPT"/>
    <property type="match status" value="1"/>
</dbReference>
<evidence type="ECO:0000313" key="25">
    <source>
        <dbReference type="Proteomes" id="UP001365846"/>
    </source>
</evidence>
<dbReference type="InterPro" id="IPR003594">
    <property type="entry name" value="HATPase_dom"/>
</dbReference>
<keyword evidence="4" id="KW-1003">Cell membrane</keyword>
<feature type="domain" description="PAC" evidence="21">
    <location>
        <begin position="706"/>
        <end position="762"/>
    </location>
</feature>
<evidence type="ECO:0000256" key="5">
    <source>
        <dbReference type="ARBA" id="ARBA00022519"/>
    </source>
</evidence>
<evidence type="ECO:0000256" key="15">
    <source>
        <dbReference type="PROSITE-ProRule" id="PRU00169"/>
    </source>
</evidence>
<keyword evidence="8 17" id="KW-0812">Transmembrane</keyword>
<evidence type="ECO:0000256" key="3">
    <source>
        <dbReference type="ARBA" id="ARBA00012438"/>
    </source>
</evidence>
<keyword evidence="9" id="KW-0418">Kinase</keyword>
<dbReference type="PROSITE" id="PS50109">
    <property type="entry name" value="HIS_KIN"/>
    <property type="match status" value="1"/>
</dbReference>
<dbReference type="Proteomes" id="UP001365846">
    <property type="component" value="Unassembled WGS sequence"/>
</dbReference>
<evidence type="ECO:0000259" key="22">
    <source>
        <dbReference type="PROSITE" id="PS50839"/>
    </source>
</evidence>
<keyword evidence="6 15" id="KW-0597">Phosphoprotein</keyword>
<dbReference type="Pfam" id="PF00512">
    <property type="entry name" value="HisKA"/>
    <property type="match status" value="1"/>
</dbReference>
<dbReference type="EC" id="2.7.13.3" evidence="3"/>
<keyword evidence="16" id="KW-0175">Coiled coil</keyword>
<dbReference type="PROSITE" id="PS50112">
    <property type="entry name" value="PAS"/>
    <property type="match status" value="2"/>
</dbReference>
<dbReference type="InterPro" id="IPR006189">
    <property type="entry name" value="CHASE_dom"/>
</dbReference>
<dbReference type="SUPFAM" id="SSF47226">
    <property type="entry name" value="Histidine-containing phosphotransfer domain, HPT domain"/>
    <property type="match status" value="1"/>
</dbReference>
<dbReference type="InterPro" id="IPR036890">
    <property type="entry name" value="HATPase_C_sf"/>
</dbReference>
<dbReference type="SUPFAM" id="SSF47384">
    <property type="entry name" value="Homodimeric domain of signal transducing histidine kinase"/>
    <property type="match status" value="1"/>
</dbReference>